<dbReference type="PANTHER" id="PTHR30329">
    <property type="entry name" value="STATOR ELEMENT OF FLAGELLAR MOTOR COMPLEX"/>
    <property type="match status" value="1"/>
</dbReference>
<feature type="coiled-coil region" evidence="5">
    <location>
        <begin position="289"/>
        <end position="319"/>
    </location>
</feature>
<dbReference type="InterPro" id="IPR006664">
    <property type="entry name" value="OMP_bac"/>
</dbReference>
<evidence type="ECO:0000313" key="9">
    <source>
        <dbReference type="Proteomes" id="UP001230496"/>
    </source>
</evidence>
<keyword evidence="5" id="KW-0175">Coiled coil</keyword>
<dbReference type="RefSeq" id="WP_308347205.1">
    <property type="nucleotide sequence ID" value="NZ_CP129971.1"/>
</dbReference>
<dbReference type="PROSITE" id="PS51123">
    <property type="entry name" value="OMPA_2"/>
    <property type="match status" value="1"/>
</dbReference>
<dbReference type="PANTHER" id="PTHR30329:SF21">
    <property type="entry name" value="LIPOPROTEIN YIAD-RELATED"/>
    <property type="match status" value="1"/>
</dbReference>
<dbReference type="KEGG" id="msaa:QYS49_35920"/>
<protein>
    <submittedName>
        <fullName evidence="8">OmpA family protein</fullName>
    </submittedName>
</protein>
<dbReference type="InterPro" id="IPR011659">
    <property type="entry name" value="WD40"/>
</dbReference>
<dbReference type="InterPro" id="IPR036737">
    <property type="entry name" value="OmpA-like_sf"/>
</dbReference>
<sequence>MRNFLPLLLILFTLTAQAQDKITTEGMPGDVNSRFQDVRPIISDDGKKLYLNRRFHPENIRGDKDFQDVWVSEYDPRGIWTKPKNLGKDFNDKKANDLVRASKNDDSLIFVNAKYRGISSELALFTKGSTDPKELPIDGFYNNNTYVDYDYNFKHKVILMAVERKDSEGNQDLYYSVYQENAKAFSTPMHMGGKINSEEADFAPFLTNDGNTLFFASYGHKGEGSADLFMSHRTGDGWDEWTEPENLGNVINTKYEETFVSIDPSFDYLYYDSYPSGAENRNIWRATLSEEIKDKIIKARDRNKQKEQAQEKEEEIIQEPQAEETIAENNLEVKEKGTVNNTKAEPNTEELNTNESTIAMNQSNPDAVSIDQEMDYVKEKERNNQGFLSQLGEKLGIGGKDESIGLIDAGAKGQKINRNIYFKFDSDKLQGKFNSLLDKISEDLENNPQVKILIEGHTDAIGGEDVNIDLSCNRANNVKDALIAKGINQYRIEISCEGKERPIATNDDEFEGRELNRRVEFYLF</sequence>
<accession>A0AA51RA49</accession>
<evidence type="ECO:0000259" key="7">
    <source>
        <dbReference type="PROSITE" id="PS51123"/>
    </source>
</evidence>
<organism evidence="8 9">
    <name type="scientific">Marivirga salinarum</name>
    <dbReference type="NCBI Taxonomy" id="3059078"/>
    <lineage>
        <taxon>Bacteria</taxon>
        <taxon>Pseudomonadati</taxon>
        <taxon>Bacteroidota</taxon>
        <taxon>Cytophagia</taxon>
        <taxon>Cytophagales</taxon>
        <taxon>Marivirgaceae</taxon>
        <taxon>Marivirga</taxon>
    </lineage>
</organism>
<keyword evidence="2 4" id="KW-0472">Membrane</keyword>
<dbReference type="Gene3D" id="3.30.1330.60">
    <property type="entry name" value="OmpA-like domain"/>
    <property type="match status" value="1"/>
</dbReference>
<evidence type="ECO:0000256" key="5">
    <source>
        <dbReference type="SAM" id="Coils"/>
    </source>
</evidence>
<gene>
    <name evidence="8" type="ORF">QYS49_35920</name>
</gene>
<keyword evidence="9" id="KW-1185">Reference proteome</keyword>
<evidence type="ECO:0000256" key="1">
    <source>
        <dbReference type="ARBA" id="ARBA00004442"/>
    </source>
</evidence>
<evidence type="ECO:0000256" key="4">
    <source>
        <dbReference type="PROSITE-ProRule" id="PRU00473"/>
    </source>
</evidence>
<proteinExistence type="predicted"/>
<keyword evidence="6" id="KW-0732">Signal</keyword>
<dbReference type="Proteomes" id="UP001230496">
    <property type="component" value="Chromosome"/>
</dbReference>
<dbReference type="Pfam" id="PF00691">
    <property type="entry name" value="OmpA"/>
    <property type="match status" value="1"/>
</dbReference>
<name>A0AA51RA49_9BACT</name>
<dbReference type="Pfam" id="PF07676">
    <property type="entry name" value="PD40"/>
    <property type="match status" value="1"/>
</dbReference>
<dbReference type="GO" id="GO:0009279">
    <property type="term" value="C:cell outer membrane"/>
    <property type="evidence" value="ECO:0007669"/>
    <property type="project" value="UniProtKB-SubCell"/>
</dbReference>
<evidence type="ECO:0000256" key="6">
    <source>
        <dbReference type="SAM" id="SignalP"/>
    </source>
</evidence>
<reference evidence="8 9" key="1">
    <citation type="submission" date="2023-08" db="EMBL/GenBank/DDBJ databases">
        <title>Comparative genomics and taxonomic characterization of three novel marine species of genus Marivirga.</title>
        <authorList>
            <person name="Muhammad N."/>
            <person name="Kim S.-G."/>
        </authorList>
    </citation>
    <scope>NUCLEOTIDE SEQUENCE [LARGE SCALE GENOMIC DNA]</scope>
    <source>
        <strain evidence="8 9">BDSF4-3</strain>
    </source>
</reference>
<keyword evidence="3" id="KW-0998">Cell outer membrane</keyword>
<feature type="chain" id="PRO_5041270520" evidence="6">
    <location>
        <begin position="19"/>
        <end position="524"/>
    </location>
</feature>
<comment type="subcellular location">
    <subcellularLocation>
        <location evidence="1">Cell outer membrane</location>
    </subcellularLocation>
</comment>
<dbReference type="InterPro" id="IPR050330">
    <property type="entry name" value="Bact_OuterMem_StrucFunc"/>
</dbReference>
<dbReference type="AlphaFoldDB" id="A0AA51RA49"/>
<dbReference type="PRINTS" id="PR01021">
    <property type="entry name" value="OMPADOMAIN"/>
</dbReference>
<evidence type="ECO:0000313" key="8">
    <source>
        <dbReference type="EMBL" id="WMN10771.1"/>
    </source>
</evidence>
<dbReference type="SUPFAM" id="SSF103088">
    <property type="entry name" value="OmpA-like"/>
    <property type="match status" value="1"/>
</dbReference>
<evidence type="ECO:0000256" key="3">
    <source>
        <dbReference type="ARBA" id="ARBA00023237"/>
    </source>
</evidence>
<evidence type="ECO:0000256" key="2">
    <source>
        <dbReference type="ARBA" id="ARBA00023136"/>
    </source>
</evidence>
<feature type="domain" description="OmpA-like" evidence="7">
    <location>
        <begin position="409"/>
        <end position="524"/>
    </location>
</feature>
<dbReference type="EMBL" id="CP129971">
    <property type="protein sequence ID" value="WMN10771.1"/>
    <property type="molecule type" value="Genomic_DNA"/>
</dbReference>
<dbReference type="CDD" id="cd07185">
    <property type="entry name" value="OmpA_C-like"/>
    <property type="match status" value="1"/>
</dbReference>
<dbReference type="InterPro" id="IPR006665">
    <property type="entry name" value="OmpA-like"/>
</dbReference>
<feature type="signal peptide" evidence="6">
    <location>
        <begin position="1"/>
        <end position="18"/>
    </location>
</feature>